<dbReference type="EMBL" id="BK032645">
    <property type="protein sequence ID" value="DAF53015.1"/>
    <property type="molecule type" value="Genomic_DNA"/>
</dbReference>
<reference evidence="1" key="1">
    <citation type="journal article" date="2021" name="Proc. Natl. Acad. Sci. U.S.A.">
        <title>A Catalog of Tens of Thousands of Viruses from Human Metagenomes Reveals Hidden Associations with Chronic Diseases.</title>
        <authorList>
            <person name="Tisza M.J."/>
            <person name="Buck C.B."/>
        </authorList>
    </citation>
    <scope>NUCLEOTIDE SEQUENCE</scope>
    <source>
        <strain evidence="1">CtPjm15</strain>
    </source>
</reference>
<protein>
    <submittedName>
        <fullName evidence="1">Uncharacterized protein</fullName>
    </submittedName>
</protein>
<proteinExistence type="predicted"/>
<accession>A0A8S5SQN9</accession>
<name>A0A8S5SQN9_9VIRU</name>
<evidence type="ECO:0000313" key="1">
    <source>
        <dbReference type="EMBL" id="DAF53015.1"/>
    </source>
</evidence>
<sequence length="104" mass="11336">MDVMQGDAYSVTFAIASEDGEVTAEQVVDVEIIIGDMRKTYAAGEVSYDAENRCFVFPLSQEETLHLPNAPLTCQVRCKFMSGDVIGTDLGKIDVKRSASKVVL</sequence>
<organism evidence="1">
    <name type="scientific">Phage sp. ctPjm15</name>
    <dbReference type="NCBI Taxonomy" id="2828006"/>
    <lineage>
        <taxon>Viruses</taxon>
    </lineage>
</organism>